<organism evidence="3">
    <name type="scientific">Gongylonema pulchrum</name>
    <dbReference type="NCBI Taxonomy" id="637853"/>
    <lineage>
        <taxon>Eukaryota</taxon>
        <taxon>Metazoa</taxon>
        <taxon>Ecdysozoa</taxon>
        <taxon>Nematoda</taxon>
        <taxon>Chromadorea</taxon>
        <taxon>Rhabditida</taxon>
        <taxon>Spirurina</taxon>
        <taxon>Spiruromorpha</taxon>
        <taxon>Spiruroidea</taxon>
        <taxon>Gongylonematidae</taxon>
        <taxon>Gongylonema</taxon>
    </lineage>
</organism>
<keyword evidence="2" id="KW-1185">Reference proteome</keyword>
<evidence type="ECO:0000313" key="3">
    <source>
        <dbReference type="WBParaSite" id="GPUH_0000047701-mRNA-1"/>
    </source>
</evidence>
<protein>
    <submittedName>
        <fullName evidence="3">PKD_channel domain-containing protein</fullName>
    </submittedName>
</protein>
<accession>A0A183CVI6</accession>
<evidence type="ECO:0000313" key="2">
    <source>
        <dbReference type="Proteomes" id="UP000271098"/>
    </source>
</evidence>
<reference evidence="1 2" key="2">
    <citation type="submission" date="2018-11" db="EMBL/GenBank/DDBJ databases">
        <authorList>
            <consortium name="Pathogen Informatics"/>
        </authorList>
    </citation>
    <scope>NUCLEOTIDE SEQUENCE [LARGE SCALE GENOMIC DNA]</scope>
</reference>
<dbReference type="EMBL" id="UYRT01000416">
    <property type="protein sequence ID" value="VDK28152.1"/>
    <property type="molecule type" value="Genomic_DNA"/>
</dbReference>
<sequence length="66" mass="7209">MLVALAAVTCEVYGSLIGFEANLGQTVVWDFGDSVRKIAVYRGFNQEAIIQDAEVTSYGVNFLNFS</sequence>
<proteinExistence type="predicted"/>
<name>A0A183CVI6_9BILA</name>
<dbReference type="WBParaSite" id="GPUH_0000047701-mRNA-1">
    <property type="protein sequence ID" value="GPUH_0000047701-mRNA-1"/>
    <property type="gene ID" value="GPUH_0000047701"/>
</dbReference>
<dbReference type="AlphaFoldDB" id="A0A183CVI6"/>
<reference evidence="3" key="1">
    <citation type="submission" date="2016-06" db="UniProtKB">
        <authorList>
            <consortium name="WormBaseParasite"/>
        </authorList>
    </citation>
    <scope>IDENTIFICATION</scope>
</reference>
<dbReference type="Proteomes" id="UP000271098">
    <property type="component" value="Unassembled WGS sequence"/>
</dbReference>
<gene>
    <name evidence="1" type="ORF">GPUH_LOCUS477</name>
</gene>
<evidence type="ECO:0000313" key="1">
    <source>
        <dbReference type="EMBL" id="VDK28152.1"/>
    </source>
</evidence>